<protein>
    <submittedName>
        <fullName evidence="1">Uncharacterized protein</fullName>
    </submittedName>
</protein>
<gene>
    <name evidence="1" type="ORF">FC90_GL001175</name>
</gene>
<name>A0AA89KY17_9LACO</name>
<dbReference type="AlphaFoldDB" id="A0AA89KY17"/>
<comment type="caution">
    <text evidence="1">The sequence shown here is derived from an EMBL/GenBank/DDBJ whole genome shotgun (WGS) entry which is preliminary data.</text>
</comment>
<dbReference type="EMBL" id="AYZB01000005">
    <property type="protein sequence ID" value="KRM23935.1"/>
    <property type="molecule type" value="Genomic_DNA"/>
</dbReference>
<sequence>MTKYKLDEKLKAVEQYFNHHQSMNPVSNMPYTVLKKVKIKRIPESTLQMKNIKF</sequence>
<accession>A0AA89KY17</accession>
<dbReference type="Proteomes" id="UP000050823">
    <property type="component" value="Unassembled WGS sequence"/>
</dbReference>
<evidence type="ECO:0000313" key="2">
    <source>
        <dbReference type="Proteomes" id="UP000050823"/>
    </source>
</evidence>
<organism evidence="1 2">
    <name type="scientific">Latilactobacillus graminis DSM 20719</name>
    <dbReference type="NCBI Taxonomy" id="1423752"/>
    <lineage>
        <taxon>Bacteria</taxon>
        <taxon>Bacillati</taxon>
        <taxon>Bacillota</taxon>
        <taxon>Bacilli</taxon>
        <taxon>Lactobacillales</taxon>
        <taxon>Lactobacillaceae</taxon>
        <taxon>Latilactobacillus</taxon>
    </lineage>
</organism>
<evidence type="ECO:0000313" key="1">
    <source>
        <dbReference type="EMBL" id="KRM23935.1"/>
    </source>
</evidence>
<reference evidence="1 2" key="1">
    <citation type="journal article" date="2015" name="Genome Announc.">
        <title>Expanding the biotechnology potential of lactobacilli through comparative genomics of 213 strains and associated genera.</title>
        <authorList>
            <person name="Sun Z."/>
            <person name="Harris H.M."/>
            <person name="McCann A."/>
            <person name="Guo C."/>
            <person name="Argimon S."/>
            <person name="Zhang W."/>
            <person name="Yang X."/>
            <person name="Jeffery I.B."/>
            <person name="Cooney J.C."/>
            <person name="Kagawa T.F."/>
            <person name="Liu W."/>
            <person name="Song Y."/>
            <person name="Salvetti E."/>
            <person name="Wrobel A."/>
            <person name="Rasinkangas P."/>
            <person name="Parkhill J."/>
            <person name="Rea M.C."/>
            <person name="O'Sullivan O."/>
            <person name="Ritari J."/>
            <person name="Douillard F.P."/>
            <person name="Paul Ross R."/>
            <person name="Yang R."/>
            <person name="Briner A.E."/>
            <person name="Felis G.E."/>
            <person name="de Vos W.M."/>
            <person name="Barrangou R."/>
            <person name="Klaenhammer T.R."/>
            <person name="Caufield P.W."/>
            <person name="Cui Y."/>
            <person name="Zhang H."/>
            <person name="O'Toole P.W."/>
        </authorList>
    </citation>
    <scope>NUCLEOTIDE SEQUENCE [LARGE SCALE GENOMIC DNA]</scope>
    <source>
        <strain evidence="1 2">DSM 20719</strain>
    </source>
</reference>
<proteinExistence type="predicted"/>